<dbReference type="EMBL" id="AQQX01000002">
    <property type="protein sequence ID" value="KGM49798.1"/>
    <property type="molecule type" value="Genomic_DNA"/>
</dbReference>
<organism evidence="1 2">
    <name type="scientific">Pseudooceanicola atlanticus</name>
    <dbReference type="NCBI Taxonomy" id="1461694"/>
    <lineage>
        <taxon>Bacteria</taxon>
        <taxon>Pseudomonadati</taxon>
        <taxon>Pseudomonadota</taxon>
        <taxon>Alphaproteobacteria</taxon>
        <taxon>Rhodobacterales</taxon>
        <taxon>Paracoccaceae</taxon>
        <taxon>Pseudooceanicola</taxon>
    </lineage>
</organism>
<dbReference type="OrthoDB" id="9777007at2"/>
<evidence type="ECO:0000313" key="2">
    <source>
        <dbReference type="Proteomes" id="UP000030004"/>
    </source>
</evidence>
<protein>
    <submittedName>
        <fullName evidence="1">Cyclase</fullName>
    </submittedName>
</protein>
<name>A0A0A0EI72_9RHOB</name>
<dbReference type="Proteomes" id="UP000030004">
    <property type="component" value="Unassembled WGS sequence"/>
</dbReference>
<dbReference type="GO" id="GO:0019441">
    <property type="term" value="P:L-tryptophan catabolic process to kynurenine"/>
    <property type="evidence" value="ECO:0007669"/>
    <property type="project" value="InterPro"/>
</dbReference>
<keyword evidence="2" id="KW-1185">Reference proteome</keyword>
<dbReference type="Gene3D" id="3.50.30.50">
    <property type="entry name" value="Putative cyclase"/>
    <property type="match status" value="1"/>
</dbReference>
<comment type="caution">
    <text evidence="1">The sequence shown here is derived from an EMBL/GenBank/DDBJ whole genome shotgun (WGS) entry which is preliminary data.</text>
</comment>
<dbReference type="Pfam" id="PF04199">
    <property type="entry name" value="Cyclase"/>
    <property type="match status" value="1"/>
</dbReference>
<dbReference type="GO" id="GO:0004061">
    <property type="term" value="F:arylformamidase activity"/>
    <property type="evidence" value="ECO:0007669"/>
    <property type="project" value="InterPro"/>
</dbReference>
<dbReference type="RefSeq" id="WP_043747186.1">
    <property type="nucleotide sequence ID" value="NZ_AQQX01000002.1"/>
</dbReference>
<dbReference type="AlphaFoldDB" id="A0A0A0EI72"/>
<dbReference type="STRING" id="1461694.ATO9_07245"/>
<gene>
    <name evidence="1" type="ORF">ATO9_07245</name>
</gene>
<dbReference type="eggNOG" id="COG1878">
    <property type="taxonomic scope" value="Bacteria"/>
</dbReference>
<sequence>MTAKDTLAQLAGALLDGSIKIVDCTAPLGPKTPLLKLPDEIADQTPPIEIHPISKYGDRGPFWAWNWLKLGEHSGTHYDAPHHWITGKDYPDGSVDTINPQYFMAPANVIDCSAESAADPDFLLTVDHVKAWEAEHGEIKEGEWVLMRTDWDQYNTDEDKFLNADENGPHTPGPTAEVIQYLMEDRKALGWGSQCIGTDAGAAGGFEIPFPAHNLLHKHNRYGLASLTNLKELPAKGAILVTAPLKIVEGTGSPIRAIAMVPAA</sequence>
<reference evidence="1 2" key="1">
    <citation type="journal article" date="2015" name="Antonie Van Leeuwenhoek">
        <title>Pseudooceanicola atlanticus gen. nov. sp. nov., isolated from surface seawater of the Atlantic Ocean and reclassification of Oceanicola batsensis, Oceanicola marinus, Oceanicola nitratireducens, Oceanicola nanhaiensis, Oceanicola antarcticus and Oceanicola flagellatus, as Pseudooceanicola batsensis comb. nov., Pseudooceanicola marinus comb. nov., Pseudooceanicola nitratireducens comb. nov., Pseudooceanicola nanhaiensis comb. nov., Pseudooceanicola antarcticus comb. nov., and Pseudooceanicola flagellatus comb. nov.</title>
        <authorList>
            <person name="Lai Q."/>
            <person name="Li G."/>
            <person name="Liu X."/>
            <person name="Du Y."/>
            <person name="Sun F."/>
            <person name="Shao Z."/>
        </authorList>
    </citation>
    <scope>NUCLEOTIDE SEQUENCE [LARGE SCALE GENOMIC DNA]</scope>
    <source>
        <strain evidence="1 2">22II-s11g</strain>
    </source>
</reference>
<accession>A0A0A0EI72</accession>
<dbReference type="PANTHER" id="PTHR31118">
    <property type="entry name" value="CYCLASE-LIKE PROTEIN 2"/>
    <property type="match status" value="1"/>
</dbReference>
<evidence type="ECO:0000313" key="1">
    <source>
        <dbReference type="EMBL" id="KGM49798.1"/>
    </source>
</evidence>
<dbReference type="SUPFAM" id="SSF102198">
    <property type="entry name" value="Putative cyclase"/>
    <property type="match status" value="1"/>
</dbReference>
<dbReference type="InterPro" id="IPR037175">
    <property type="entry name" value="KFase_sf"/>
</dbReference>
<dbReference type="PANTHER" id="PTHR31118:SF12">
    <property type="entry name" value="CYCLASE-LIKE PROTEIN 2"/>
    <property type="match status" value="1"/>
</dbReference>
<proteinExistence type="predicted"/>
<dbReference type="InterPro" id="IPR007325">
    <property type="entry name" value="KFase/CYL"/>
</dbReference>